<feature type="region of interest" description="Disordered" evidence="5">
    <location>
        <begin position="501"/>
        <end position="557"/>
    </location>
</feature>
<accession>A0ABD1D1L9</accession>
<feature type="compositionally biased region" description="Polar residues" evidence="5">
    <location>
        <begin position="242"/>
        <end position="266"/>
    </location>
</feature>
<dbReference type="PANTHER" id="PTHR46319:SF3">
    <property type="entry name" value="ZINC FINGER FYVE DOMAIN-CONTAINING PROTEIN"/>
    <property type="match status" value="1"/>
</dbReference>
<feature type="non-terminal residue" evidence="7">
    <location>
        <position position="1084"/>
    </location>
</feature>
<dbReference type="SUPFAM" id="SSF57903">
    <property type="entry name" value="FYVE/PHD zinc finger"/>
    <property type="match status" value="1"/>
</dbReference>
<dbReference type="InterPro" id="IPR037145">
    <property type="entry name" value="SARA_Smad-bd_sf"/>
</dbReference>
<dbReference type="InterPro" id="IPR022557">
    <property type="entry name" value="SARA-like_C"/>
</dbReference>
<evidence type="ECO:0000256" key="5">
    <source>
        <dbReference type="SAM" id="MobiDB-lite"/>
    </source>
</evidence>
<feature type="region of interest" description="Disordered" evidence="5">
    <location>
        <begin position="231"/>
        <end position="323"/>
    </location>
</feature>
<feature type="compositionally biased region" description="Low complexity" evidence="5">
    <location>
        <begin position="532"/>
        <end position="548"/>
    </location>
</feature>
<proteinExistence type="predicted"/>
<evidence type="ECO:0000256" key="3">
    <source>
        <dbReference type="ARBA" id="ARBA00022833"/>
    </source>
</evidence>
<evidence type="ECO:0000256" key="2">
    <source>
        <dbReference type="ARBA" id="ARBA00022771"/>
    </source>
</evidence>
<dbReference type="Pfam" id="PF11979">
    <property type="entry name" value="SARA_C"/>
    <property type="match status" value="1"/>
</dbReference>
<dbReference type="InterPro" id="IPR024608">
    <property type="entry name" value="SARA-like_SBD"/>
</dbReference>
<dbReference type="Gene3D" id="3.30.1360.220">
    <property type="entry name" value="Domain of unknown function (DUF3480), N-terminal subdomain"/>
    <property type="match status" value="2"/>
</dbReference>
<dbReference type="InterPro" id="IPR013083">
    <property type="entry name" value="Znf_RING/FYVE/PHD"/>
</dbReference>
<evidence type="ECO:0000313" key="8">
    <source>
        <dbReference type="Proteomes" id="UP001562425"/>
    </source>
</evidence>
<dbReference type="CDD" id="cd15729">
    <property type="entry name" value="FYVE_endofin"/>
    <property type="match status" value="1"/>
</dbReference>
<feature type="domain" description="FYVE-type" evidence="6">
    <location>
        <begin position="347"/>
        <end position="406"/>
    </location>
</feature>
<dbReference type="EMBL" id="JBEHCU010008144">
    <property type="protein sequence ID" value="KAL1387530.1"/>
    <property type="molecule type" value="Genomic_DNA"/>
</dbReference>
<dbReference type="PROSITE" id="PS50178">
    <property type="entry name" value="ZF_FYVE"/>
    <property type="match status" value="1"/>
</dbReference>
<dbReference type="SMART" id="SM01421">
    <property type="entry name" value="DUF3480"/>
    <property type="match status" value="1"/>
</dbReference>
<dbReference type="Pfam" id="PF11409">
    <property type="entry name" value="SARA"/>
    <property type="match status" value="1"/>
</dbReference>
<feature type="compositionally biased region" description="Low complexity" evidence="5">
    <location>
        <begin position="62"/>
        <end position="72"/>
    </location>
</feature>
<keyword evidence="8" id="KW-1185">Reference proteome</keyword>
<evidence type="ECO:0000259" key="6">
    <source>
        <dbReference type="PROSITE" id="PS50178"/>
    </source>
</evidence>
<dbReference type="SMART" id="SM01422">
    <property type="entry name" value="SARA"/>
    <property type="match status" value="1"/>
</dbReference>
<gene>
    <name evidence="7" type="ORF">pipiens_000395</name>
</gene>
<feature type="compositionally biased region" description="Low complexity" evidence="5">
    <location>
        <begin position="300"/>
        <end position="320"/>
    </location>
</feature>
<feature type="region of interest" description="Disordered" evidence="5">
    <location>
        <begin position="62"/>
        <end position="127"/>
    </location>
</feature>
<dbReference type="AlphaFoldDB" id="A0ABD1D1L9"/>
<reference evidence="7 8" key="1">
    <citation type="submission" date="2024-05" db="EMBL/GenBank/DDBJ databases">
        <title>Culex pipiens pipiens assembly and annotation.</title>
        <authorList>
            <person name="Alout H."/>
            <person name="Durand T."/>
        </authorList>
    </citation>
    <scope>NUCLEOTIDE SEQUENCE [LARGE SCALE GENOMIC DNA]</scope>
    <source>
        <strain evidence="7">HA-2024</strain>
        <tissue evidence="7">Whole body</tissue>
    </source>
</reference>
<keyword evidence="1" id="KW-0479">Metal-binding</keyword>
<dbReference type="Gene3D" id="3.30.500.40">
    <property type="match status" value="1"/>
</dbReference>
<dbReference type="Pfam" id="PF01363">
    <property type="entry name" value="FYVE"/>
    <property type="match status" value="1"/>
</dbReference>
<feature type="compositionally biased region" description="Basic and acidic residues" evidence="5">
    <location>
        <begin position="82"/>
        <end position="101"/>
    </location>
</feature>
<dbReference type="Proteomes" id="UP001562425">
    <property type="component" value="Unassembled WGS sequence"/>
</dbReference>
<feature type="region of interest" description="Disordered" evidence="5">
    <location>
        <begin position="476"/>
        <end position="495"/>
    </location>
</feature>
<comment type="caution">
    <text evidence="7">The sequence shown here is derived from an EMBL/GenBank/DDBJ whole genome shotgun (WGS) entry which is preliminary data.</text>
</comment>
<dbReference type="Gene3D" id="4.10.720.10">
    <property type="entry name" value="Smad anchor for receptor activation, Smad-binding domain"/>
    <property type="match status" value="1"/>
</dbReference>
<organism evidence="7 8">
    <name type="scientific">Culex pipiens pipiens</name>
    <name type="common">Northern house mosquito</name>
    <dbReference type="NCBI Taxonomy" id="38569"/>
    <lineage>
        <taxon>Eukaryota</taxon>
        <taxon>Metazoa</taxon>
        <taxon>Ecdysozoa</taxon>
        <taxon>Arthropoda</taxon>
        <taxon>Hexapoda</taxon>
        <taxon>Insecta</taxon>
        <taxon>Pterygota</taxon>
        <taxon>Neoptera</taxon>
        <taxon>Endopterygota</taxon>
        <taxon>Diptera</taxon>
        <taxon>Nematocera</taxon>
        <taxon>Culicoidea</taxon>
        <taxon>Culicidae</taxon>
        <taxon>Culicinae</taxon>
        <taxon>Culicini</taxon>
        <taxon>Culex</taxon>
        <taxon>Culex</taxon>
    </lineage>
</organism>
<sequence length="1084" mass="117707">MLAKPEVLDEDRTTEVKKVVGFESTMDDVSDTELESYLQELEEYDIQQTIAPMVTSATTATTTTAAAVTTEEVQPEEGVVEEVAKEEVKEELVEEKDRKDTVSIGSHNSIDTRSDESIPESNRGENDEDLISQASTLEFNDLAAMTAANGAGVVVAVPDIAVDDIPDNEIPEFAHEGPADDGSEIRFIDCTETESAVIRENLPAAEEARAAGADNGGQARVIEEPIIPQVSTVPLPRPNSLELPNQPESAIEKQSSPGHTPPSSVSHGIDSDQGMTLSSTSSDDFAPSSVAIVPPPSAPPTEASEGLLLSDGSGQAAGAGDDYRPPLVTLSSAQAQLGKIPPFWVPDNSTNFCMQCNQKFSIIKRRHHCRACGQLLCSACCCLKAKLEYLGDVEARICIPCDIILNQQQQALEEAAYGTQFAIAAGASGPSSSSRQPNPNNPMEYCSTVPPFQQANSNAPQSPISVMVPVGVLKRAGAPRSGRKDKTVIFSDGIRPGCDLTELDENWDAQPKTSPSIPGGGNGDKRKGRVQTPVSETPPASASTSKPSLIPAGENKLPPIVKQLTKTESKHIEIDNDAALIASLRDGTLTFALQRNLHVLVTIVELNCCINKTVINFTTRGMHFVGQDEIVILLELGDSQLLPKDIFVHLNEIYEDADGGSTLTELGFSPARSSNFLGSKNHGGFLFVRPTYQCMQHVILPDQPYLVGVLIHRWEMPWAKILPLRLMLRLGALYRYYPSPHVSVRERDSVYVEIAQTIINLLADFRNYSYTIATIRGMVIHIEDRKTSILIPRNRYEQVMKVLMNGSTDQLLALGGNFSKVADGHLVCIQNTESGCPEATQYSTQAINIEGQPRKVTGASFLVLNGVLKPNSGLVGKCSIVEDGLMVQVPPAKMASIKEALKQMKDYRIVCGPEEGDDSQKEIVSIEWTDNDLNFNIGVVSPIDKKPLNGVPSIRVHRGTDYSNANHIIRWTEVFIIQSDEESNQPGDPVNMSKLSEQVAKSACTALVAFLDLLASNGCHKIGLRIMLDSEQVSYEAGSQYSKLGPLYMNALDNELIGTLNRQANSLHLDQQIIVELIFHILDK</sequence>
<dbReference type="Gene3D" id="3.30.40.10">
    <property type="entry name" value="Zinc/RING finger domain, C3HC4 (zinc finger)"/>
    <property type="match status" value="1"/>
</dbReference>
<keyword evidence="3" id="KW-0862">Zinc</keyword>
<evidence type="ECO:0000256" key="1">
    <source>
        <dbReference type="ARBA" id="ARBA00022723"/>
    </source>
</evidence>
<dbReference type="InterPro" id="IPR000306">
    <property type="entry name" value="Znf_FYVE"/>
</dbReference>
<protein>
    <recommendedName>
        <fullName evidence="6">FYVE-type domain-containing protein</fullName>
    </recommendedName>
</protein>
<evidence type="ECO:0000313" key="7">
    <source>
        <dbReference type="EMBL" id="KAL1387530.1"/>
    </source>
</evidence>
<name>A0ABD1D1L9_CULPP</name>
<dbReference type="SMART" id="SM00064">
    <property type="entry name" value="FYVE"/>
    <property type="match status" value="1"/>
</dbReference>
<evidence type="ECO:0000256" key="4">
    <source>
        <dbReference type="PROSITE-ProRule" id="PRU00091"/>
    </source>
</evidence>
<dbReference type="FunFam" id="3.30.40.10:FF:000084">
    <property type="entry name" value="Zinc finger, FYVE domain-containing 9b"/>
    <property type="match status" value="1"/>
</dbReference>
<dbReference type="GO" id="GO:0008270">
    <property type="term" value="F:zinc ion binding"/>
    <property type="evidence" value="ECO:0007669"/>
    <property type="project" value="UniProtKB-KW"/>
</dbReference>
<dbReference type="PANTHER" id="PTHR46319">
    <property type="entry name" value="ZINC FINGER FYVE DOMAIN-CONTAINING PROTEIN"/>
    <property type="match status" value="1"/>
</dbReference>
<feature type="compositionally biased region" description="Low complexity" evidence="5">
    <location>
        <begin position="278"/>
        <end position="292"/>
    </location>
</feature>
<dbReference type="InterPro" id="IPR011011">
    <property type="entry name" value="Znf_FYVE_PHD"/>
</dbReference>
<keyword evidence="2 4" id="KW-0863">Zinc-finger</keyword>
<dbReference type="InterPro" id="IPR017455">
    <property type="entry name" value="Znf_FYVE-rel"/>
</dbReference>